<reference evidence="2" key="1">
    <citation type="submission" date="2019-09" db="EMBL/GenBank/DDBJ databases">
        <authorList>
            <person name="Li J."/>
        </authorList>
    </citation>
    <scope>NUCLEOTIDE SEQUENCE [LARGE SCALE GENOMIC DNA]</scope>
    <source>
        <strain evidence="2">NRBC 14897</strain>
    </source>
</reference>
<dbReference type="RefSeq" id="WP_129183473.1">
    <property type="nucleotide sequence ID" value="NZ_JAGIOG010000001.1"/>
</dbReference>
<feature type="transmembrane region" description="Helical" evidence="1">
    <location>
        <begin position="74"/>
        <end position="92"/>
    </location>
</feature>
<dbReference type="InterPro" id="IPR016566">
    <property type="entry name" value="UCP010219"/>
</dbReference>
<keyword evidence="3" id="KW-1185">Reference proteome</keyword>
<feature type="transmembrane region" description="Helical" evidence="1">
    <location>
        <begin position="191"/>
        <end position="209"/>
    </location>
</feature>
<feature type="transmembrane region" description="Helical" evidence="1">
    <location>
        <begin position="112"/>
        <end position="139"/>
    </location>
</feature>
<feature type="transmembrane region" description="Helical" evidence="1">
    <location>
        <begin position="49"/>
        <end position="67"/>
    </location>
</feature>
<dbReference type="OrthoDB" id="5244221at2"/>
<organism evidence="2 3">
    <name type="scientific">Aeromicrobium fastidiosum</name>
    <dbReference type="NCBI Taxonomy" id="52699"/>
    <lineage>
        <taxon>Bacteria</taxon>
        <taxon>Bacillati</taxon>
        <taxon>Actinomycetota</taxon>
        <taxon>Actinomycetes</taxon>
        <taxon>Propionibacteriales</taxon>
        <taxon>Nocardioidaceae</taxon>
        <taxon>Aeromicrobium</taxon>
    </lineage>
</organism>
<proteinExistence type="predicted"/>
<keyword evidence="1" id="KW-0472">Membrane</keyword>
<dbReference type="Pfam" id="PF11361">
    <property type="entry name" value="DUF3159"/>
    <property type="match status" value="1"/>
</dbReference>
<accession>A0A641AJT1</accession>
<keyword evidence="1" id="KW-0812">Transmembrane</keyword>
<dbReference type="AlphaFoldDB" id="A0A641AJT1"/>
<name>A0A641AJT1_9ACTN</name>
<comment type="caution">
    <text evidence="2">The sequence shown here is derived from an EMBL/GenBank/DDBJ whole genome shotgun (WGS) entry which is preliminary data.</text>
</comment>
<dbReference type="Proteomes" id="UP001515100">
    <property type="component" value="Unassembled WGS sequence"/>
</dbReference>
<protein>
    <submittedName>
        <fullName evidence="2">DUF3159 domain-containing protein</fullName>
    </submittedName>
</protein>
<feature type="transmembrane region" description="Helical" evidence="1">
    <location>
        <begin position="26"/>
        <end position="43"/>
    </location>
</feature>
<sequence>MTSSAQATVEQVVRAQLSKALGGPRGIVESAVPTALFTILFLVTDQIRLSLIVSIAVTAVLLLVRLVQRSTTQFVLNALFGIGIGAFFAYRASQSGGSEEDVARAVFTPGLIYNGVYAAVIVLTIVVGWPIVGFMVGSVMGDPTAWHSDKAMVRLCSQLTWVLAIPCVIRVAVQLPLWLDHQIGLLGASKIALGWPLQLASFAVMGWLLSRNRTPIELDDEPV</sequence>
<feature type="transmembrane region" description="Helical" evidence="1">
    <location>
        <begin position="159"/>
        <end position="179"/>
    </location>
</feature>
<evidence type="ECO:0000313" key="2">
    <source>
        <dbReference type="EMBL" id="KAA1375930.1"/>
    </source>
</evidence>
<gene>
    <name evidence="2" type="ORF">ESP62_010705</name>
</gene>
<evidence type="ECO:0000256" key="1">
    <source>
        <dbReference type="SAM" id="Phobius"/>
    </source>
</evidence>
<keyword evidence="1" id="KW-1133">Transmembrane helix</keyword>
<evidence type="ECO:0000313" key="3">
    <source>
        <dbReference type="Proteomes" id="UP001515100"/>
    </source>
</evidence>
<dbReference type="EMBL" id="SDPP02000003">
    <property type="protein sequence ID" value="KAA1375930.1"/>
    <property type="molecule type" value="Genomic_DNA"/>
</dbReference>